<dbReference type="InterPro" id="IPR012825">
    <property type="entry name" value="BluB"/>
</dbReference>
<dbReference type="InterPro" id="IPR050627">
    <property type="entry name" value="Nitroreductase/BluB"/>
</dbReference>
<dbReference type="PANTHER" id="PTHR23026">
    <property type="entry name" value="NADPH NITROREDUCTASE"/>
    <property type="match status" value="1"/>
</dbReference>
<evidence type="ECO:0000256" key="1">
    <source>
        <dbReference type="SAM" id="MobiDB-lite"/>
    </source>
</evidence>
<dbReference type="OrthoDB" id="9773807at2"/>
<dbReference type="SUPFAM" id="SSF55469">
    <property type="entry name" value="FMN-dependent nitroreductase-like"/>
    <property type="match status" value="1"/>
</dbReference>
<comment type="caution">
    <text evidence="3">The sequence shown here is derived from an EMBL/GenBank/DDBJ whole genome shotgun (WGS) entry which is preliminary data.</text>
</comment>
<dbReference type="Gene3D" id="3.40.109.10">
    <property type="entry name" value="NADH Oxidase"/>
    <property type="match status" value="1"/>
</dbReference>
<evidence type="ECO:0000259" key="2">
    <source>
        <dbReference type="Pfam" id="PF00881"/>
    </source>
</evidence>
<name>A0A916WW87_9HYPH</name>
<dbReference type="NCBIfam" id="TIGR02476">
    <property type="entry name" value="BluB"/>
    <property type="match status" value="1"/>
</dbReference>
<dbReference type="InterPro" id="IPR000415">
    <property type="entry name" value="Nitroreductase-like"/>
</dbReference>
<organism evidence="3 4">
    <name type="scientific">Roseibium aquae</name>
    <dbReference type="NCBI Taxonomy" id="1323746"/>
    <lineage>
        <taxon>Bacteria</taxon>
        <taxon>Pseudomonadati</taxon>
        <taxon>Pseudomonadota</taxon>
        <taxon>Alphaproteobacteria</taxon>
        <taxon>Hyphomicrobiales</taxon>
        <taxon>Stappiaceae</taxon>
        <taxon>Roseibium</taxon>
    </lineage>
</organism>
<dbReference type="Pfam" id="PF00881">
    <property type="entry name" value="Nitroreductase"/>
    <property type="match status" value="1"/>
</dbReference>
<dbReference type="RefSeq" id="WP_150493877.1">
    <property type="nucleotide sequence ID" value="NZ_BMFA01000001.1"/>
</dbReference>
<dbReference type="InterPro" id="IPR029479">
    <property type="entry name" value="Nitroreductase"/>
</dbReference>
<dbReference type="PANTHER" id="PTHR23026:SF123">
    <property type="entry name" value="NAD(P)H NITROREDUCTASE RV3131-RELATED"/>
    <property type="match status" value="1"/>
</dbReference>
<dbReference type="Proteomes" id="UP000605148">
    <property type="component" value="Unassembled WGS sequence"/>
</dbReference>
<dbReference type="AlphaFoldDB" id="A0A916WW87"/>
<accession>A0A916WW87</accession>
<sequence>MAASSPDFDACFQAQFEALLRWRRDVRRFLDKPVDAQVIDRVLALADLSPSVGNSQPWRVVRVRSDHRRMEVARVFEEANAAALAGYGAHTDRGLMYAGLKLAGLREAPVHLAVFSESGPVQGQGLGRATMPETLAYSTVGMIQTLWLSARMLGLGVGWVSILKPDRLTEILEVDPAWQFIAYLCVGYPEEEHTDPELERAGWQERTPMDTRILDR</sequence>
<feature type="region of interest" description="Disordered" evidence="1">
    <location>
        <begin position="195"/>
        <end position="216"/>
    </location>
</feature>
<feature type="domain" description="Nitroreductase" evidence="2">
    <location>
        <begin position="20"/>
        <end position="188"/>
    </location>
</feature>
<reference evidence="3" key="2">
    <citation type="submission" date="2020-09" db="EMBL/GenBank/DDBJ databases">
        <authorList>
            <person name="Sun Q."/>
            <person name="Zhou Y."/>
        </authorList>
    </citation>
    <scope>NUCLEOTIDE SEQUENCE</scope>
    <source>
        <strain evidence="3">CGMCC 1.12426</strain>
    </source>
</reference>
<gene>
    <name evidence="3" type="ORF">GCM10011316_03750</name>
</gene>
<protein>
    <submittedName>
        <fullName evidence="3">5,6-dimethylbenzimidazole synthase</fullName>
    </submittedName>
</protein>
<evidence type="ECO:0000313" key="3">
    <source>
        <dbReference type="EMBL" id="GGB34909.1"/>
    </source>
</evidence>
<dbReference type="EMBL" id="BMFA01000001">
    <property type="protein sequence ID" value="GGB34909.1"/>
    <property type="molecule type" value="Genomic_DNA"/>
</dbReference>
<keyword evidence="4" id="KW-1185">Reference proteome</keyword>
<evidence type="ECO:0000313" key="4">
    <source>
        <dbReference type="Proteomes" id="UP000605148"/>
    </source>
</evidence>
<dbReference type="GO" id="GO:0016491">
    <property type="term" value="F:oxidoreductase activity"/>
    <property type="evidence" value="ECO:0007669"/>
    <property type="project" value="InterPro"/>
</dbReference>
<proteinExistence type="predicted"/>
<reference evidence="3" key="1">
    <citation type="journal article" date="2014" name="Int. J. Syst. Evol. Microbiol.">
        <title>Complete genome sequence of Corynebacterium casei LMG S-19264T (=DSM 44701T), isolated from a smear-ripened cheese.</title>
        <authorList>
            <consortium name="US DOE Joint Genome Institute (JGI-PGF)"/>
            <person name="Walter F."/>
            <person name="Albersmeier A."/>
            <person name="Kalinowski J."/>
            <person name="Ruckert C."/>
        </authorList>
    </citation>
    <scope>NUCLEOTIDE SEQUENCE</scope>
    <source>
        <strain evidence="3">CGMCC 1.12426</strain>
    </source>
</reference>